<dbReference type="GO" id="GO:0030976">
    <property type="term" value="F:thiamine pyrophosphate binding"/>
    <property type="evidence" value="ECO:0007669"/>
    <property type="project" value="UniProtKB-UniRule"/>
</dbReference>
<keyword evidence="7 10" id="KW-0784">Thiamine biosynthesis</keyword>
<comment type="function">
    <text evidence="10">Catalyzes the acyloin condensation reaction between C atoms 2 and 3 of pyruvate and glyceraldehyde 3-phosphate to yield 1-deoxy-D-xylulose-5-phosphate (DXP).</text>
</comment>
<dbReference type="SMART" id="SM00861">
    <property type="entry name" value="Transket_pyr"/>
    <property type="match status" value="1"/>
</dbReference>
<keyword evidence="8 10" id="KW-0786">Thiamine pyrophosphate</keyword>
<dbReference type="GO" id="GO:0005829">
    <property type="term" value="C:cytosol"/>
    <property type="evidence" value="ECO:0007669"/>
    <property type="project" value="TreeGrafter"/>
</dbReference>
<dbReference type="NCBIfam" id="TIGR00204">
    <property type="entry name" value="dxs"/>
    <property type="match status" value="1"/>
</dbReference>
<feature type="binding site" evidence="10">
    <location>
        <begin position="112"/>
        <end position="114"/>
    </location>
    <ligand>
        <name>thiamine diphosphate</name>
        <dbReference type="ChEBI" id="CHEBI:58937"/>
    </ligand>
</feature>
<comment type="pathway">
    <text evidence="1 10">Metabolic intermediate biosynthesis; 1-deoxy-D-xylulose 5-phosphate biosynthesis; 1-deoxy-D-xylulose 5-phosphate from D-glyceraldehyde 3-phosphate and pyruvate: step 1/1.</text>
</comment>
<evidence type="ECO:0000256" key="10">
    <source>
        <dbReference type="HAMAP-Rule" id="MF_00315"/>
    </source>
</evidence>
<evidence type="ECO:0000313" key="12">
    <source>
        <dbReference type="EMBL" id="HEA86801.1"/>
    </source>
</evidence>
<dbReference type="Pfam" id="PF13292">
    <property type="entry name" value="DXP_synthase_N"/>
    <property type="match status" value="1"/>
</dbReference>
<dbReference type="Pfam" id="PF02780">
    <property type="entry name" value="Transketolase_C"/>
    <property type="match status" value="1"/>
</dbReference>
<comment type="subunit">
    <text evidence="3 10">Homodimer.</text>
</comment>
<dbReference type="HAMAP" id="MF_00315">
    <property type="entry name" value="DXP_synth"/>
    <property type="match status" value="1"/>
</dbReference>
<dbReference type="GO" id="GO:0000287">
    <property type="term" value="F:magnesium ion binding"/>
    <property type="evidence" value="ECO:0007669"/>
    <property type="project" value="UniProtKB-UniRule"/>
</dbReference>
<gene>
    <name evidence="10 12" type="primary">dxs</name>
    <name evidence="12" type="ORF">ENP94_02175</name>
</gene>
<evidence type="ECO:0000256" key="9">
    <source>
        <dbReference type="ARBA" id="ARBA00023229"/>
    </source>
</evidence>
<dbReference type="PANTHER" id="PTHR43322">
    <property type="entry name" value="1-D-DEOXYXYLULOSE 5-PHOSPHATE SYNTHASE-RELATED"/>
    <property type="match status" value="1"/>
</dbReference>
<dbReference type="GO" id="GO:0019288">
    <property type="term" value="P:isopentenyl diphosphate biosynthetic process, methylerythritol 4-phosphate pathway"/>
    <property type="evidence" value="ECO:0007669"/>
    <property type="project" value="TreeGrafter"/>
</dbReference>
<sequence>MLELIESPEDLRKLSVKELRMLAAEIREVIITTTARTGGHVAPNLGVVELTLALHYIFKTPHDRIIWDVGHQCYTHKLITGRREKFNTLRQYGGIAGFPKRCESKYDVFDTGHSGNSISVALGMTVADRLQNNQRRTIAVIGDGSIVTGMAFESLNHAGSLQENVIIILNDNEMSIARSSGAMASYLNRVITGRMYNRIKEDTWTLLGYLPRHLSEKARIAARKLEEGLKNLVVPSIFFEELGFRYIGPVNGHDFNELLTTFKRVENLSGPILIHVVTKKGIGYDPALKNPELFHGIGPFDIKTGEPLSHPARTFTEHFGAKLVELAEKDSRIVAITAGMCLGTGLRQFREKFPDRFFDVGIAEQHAVTFAAGLAQNGMKPVVAIYSTFLLRAVDQVLQDVCLQKLPVVFAIDRAGIVGEDGPTHHGAYDLSYLLMMPEMVVFAPRDGLDLESMLEFAVNYDDGPIAIRYPRGGSEVEPIPAVRKPIVPGNGEILTEGTDGAVLALGSTVIPSLYAARNLSAQGINITVADARSAKPVDVALIKQLATICGKLISVEENTLYGGFGNAVSLVLEKNNIPCRLRRIGLEDRFIEHGPRSLLLQQNNLSADKLTHIFKEFFQ</sequence>
<feature type="domain" description="Transketolase-like pyrimidine-binding" evidence="11">
    <location>
        <begin position="313"/>
        <end position="477"/>
    </location>
</feature>
<dbReference type="GO" id="GO:0008661">
    <property type="term" value="F:1-deoxy-D-xylulose-5-phosphate synthase activity"/>
    <property type="evidence" value="ECO:0007669"/>
    <property type="project" value="UniProtKB-UniRule"/>
</dbReference>
<keyword evidence="5 10" id="KW-0479">Metal-binding</keyword>
<dbReference type="Gene3D" id="3.40.50.970">
    <property type="match status" value="2"/>
</dbReference>
<dbReference type="InterPro" id="IPR005475">
    <property type="entry name" value="Transketolase-like_Pyr-bd"/>
</dbReference>
<dbReference type="PANTHER" id="PTHR43322:SF5">
    <property type="entry name" value="1-DEOXY-D-XYLULOSE-5-PHOSPHATE SYNTHASE, CHLOROPLASTIC"/>
    <property type="match status" value="1"/>
</dbReference>
<evidence type="ECO:0000256" key="3">
    <source>
        <dbReference type="ARBA" id="ARBA00011738"/>
    </source>
</evidence>
<comment type="cofactor">
    <cofactor evidence="10">
        <name>Mg(2+)</name>
        <dbReference type="ChEBI" id="CHEBI:18420"/>
    </cofactor>
    <text evidence="10">Binds 1 Mg(2+) ion per subunit.</text>
</comment>
<feature type="binding site" evidence="10">
    <location>
        <position position="364"/>
    </location>
    <ligand>
        <name>thiamine diphosphate</name>
        <dbReference type="ChEBI" id="CHEBI:58937"/>
    </ligand>
</feature>
<comment type="cofactor">
    <cofactor evidence="10">
        <name>thiamine diphosphate</name>
        <dbReference type="ChEBI" id="CHEBI:58937"/>
    </cofactor>
    <text evidence="10">Binds 1 thiamine pyrophosphate per subunit.</text>
</comment>
<proteinExistence type="inferred from homology"/>
<feature type="binding site" evidence="10">
    <location>
        <position position="143"/>
    </location>
    <ligand>
        <name>Mg(2+)</name>
        <dbReference type="ChEBI" id="CHEBI:18420"/>
    </ligand>
</feature>
<dbReference type="Pfam" id="PF02779">
    <property type="entry name" value="Transket_pyr"/>
    <property type="match status" value="1"/>
</dbReference>
<evidence type="ECO:0000256" key="7">
    <source>
        <dbReference type="ARBA" id="ARBA00022977"/>
    </source>
</evidence>
<dbReference type="NCBIfam" id="NF003933">
    <property type="entry name" value="PRK05444.2-2"/>
    <property type="match status" value="1"/>
</dbReference>
<evidence type="ECO:0000256" key="8">
    <source>
        <dbReference type="ARBA" id="ARBA00023052"/>
    </source>
</evidence>
<dbReference type="UniPathway" id="UPA00064">
    <property type="reaction ID" value="UER00091"/>
</dbReference>
<dbReference type="FunFam" id="3.40.50.970:FF:000005">
    <property type="entry name" value="1-deoxy-D-xylulose-5-phosphate synthase"/>
    <property type="match status" value="1"/>
</dbReference>
<evidence type="ECO:0000256" key="1">
    <source>
        <dbReference type="ARBA" id="ARBA00004980"/>
    </source>
</evidence>
<feature type="binding site" evidence="10">
    <location>
        <position position="284"/>
    </location>
    <ligand>
        <name>thiamine diphosphate</name>
        <dbReference type="ChEBI" id="CHEBI:58937"/>
    </ligand>
</feature>
<evidence type="ECO:0000256" key="4">
    <source>
        <dbReference type="ARBA" id="ARBA00022679"/>
    </source>
</evidence>
<dbReference type="InterPro" id="IPR049557">
    <property type="entry name" value="Transketolase_CS"/>
</dbReference>
<keyword evidence="6 10" id="KW-0460">Magnesium</keyword>
<evidence type="ECO:0000256" key="6">
    <source>
        <dbReference type="ARBA" id="ARBA00022842"/>
    </source>
</evidence>
<protein>
    <recommendedName>
        <fullName evidence="10">1-deoxy-D-xylulose-5-phosphate synthase</fullName>
        <ecNumber evidence="10">2.2.1.7</ecNumber>
    </recommendedName>
    <alternativeName>
        <fullName evidence="10">1-deoxyxylulose-5-phosphate synthase</fullName>
        <shortName evidence="10">DXP synthase</shortName>
        <shortName evidence="10">DXPS</shortName>
    </alternativeName>
</protein>
<feature type="binding site" evidence="10">
    <location>
        <position position="172"/>
    </location>
    <ligand>
        <name>Mg(2+)</name>
        <dbReference type="ChEBI" id="CHEBI:18420"/>
    </ligand>
</feature>
<dbReference type="InterPro" id="IPR029061">
    <property type="entry name" value="THDP-binding"/>
</dbReference>
<dbReference type="SUPFAM" id="SSF52518">
    <property type="entry name" value="Thiamin diphosphate-binding fold (THDP-binding)"/>
    <property type="match status" value="2"/>
</dbReference>
<dbReference type="EMBL" id="DSLG01000002">
    <property type="protein sequence ID" value="HEA86801.1"/>
    <property type="molecule type" value="Genomic_DNA"/>
</dbReference>
<evidence type="ECO:0000256" key="2">
    <source>
        <dbReference type="ARBA" id="ARBA00011081"/>
    </source>
</evidence>
<dbReference type="CDD" id="cd07033">
    <property type="entry name" value="TPP_PYR_DXS_TK_like"/>
    <property type="match status" value="1"/>
</dbReference>
<feature type="binding site" evidence="10">
    <location>
        <position position="172"/>
    </location>
    <ligand>
        <name>thiamine diphosphate</name>
        <dbReference type="ChEBI" id="CHEBI:58937"/>
    </ligand>
</feature>
<dbReference type="PROSITE" id="PS00801">
    <property type="entry name" value="TRANSKETOLASE_1"/>
    <property type="match status" value="1"/>
</dbReference>
<dbReference type="AlphaFoldDB" id="A0A7C1SCQ4"/>
<dbReference type="EC" id="2.2.1.7" evidence="10"/>
<evidence type="ECO:0000256" key="5">
    <source>
        <dbReference type="ARBA" id="ARBA00022723"/>
    </source>
</evidence>
<reference evidence="12" key="1">
    <citation type="journal article" date="2020" name="mSystems">
        <title>Genome- and Community-Level Interaction Insights into Carbon Utilization and Element Cycling Functions of Hydrothermarchaeota in Hydrothermal Sediment.</title>
        <authorList>
            <person name="Zhou Z."/>
            <person name="Liu Y."/>
            <person name="Xu W."/>
            <person name="Pan J."/>
            <person name="Luo Z.H."/>
            <person name="Li M."/>
        </authorList>
    </citation>
    <scope>NUCLEOTIDE SEQUENCE [LARGE SCALE GENOMIC DNA]</scope>
    <source>
        <strain evidence="12">SpSt-265</strain>
    </source>
</reference>
<evidence type="ECO:0000259" key="11">
    <source>
        <dbReference type="SMART" id="SM00861"/>
    </source>
</evidence>
<dbReference type="InterPro" id="IPR033248">
    <property type="entry name" value="Transketolase_C"/>
</dbReference>
<dbReference type="Gene3D" id="3.40.50.920">
    <property type="match status" value="1"/>
</dbReference>
<accession>A0A7C1SCQ4</accession>
<dbReference type="InterPro" id="IPR009014">
    <property type="entry name" value="Transketo_C/PFOR_II"/>
</dbReference>
<dbReference type="SUPFAM" id="SSF52922">
    <property type="entry name" value="TK C-terminal domain-like"/>
    <property type="match status" value="1"/>
</dbReference>
<comment type="catalytic activity">
    <reaction evidence="10">
        <text>D-glyceraldehyde 3-phosphate + pyruvate + H(+) = 1-deoxy-D-xylulose 5-phosphate + CO2</text>
        <dbReference type="Rhea" id="RHEA:12605"/>
        <dbReference type="ChEBI" id="CHEBI:15361"/>
        <dbReference type="ChEBI" id="CHEBI:15378"/>
        <dbReference type="ChEBI" id="CHEBI:16526"/>
        <dbReference type="ChEBI" id="CHEBI:57792"/>
        <dbReference type="ChEBI" id="CHEBI:59776"/>
        <dbReference type="EC" id="2.2.1.7"/>
    </reaction>
</comment>
<dbReference type="GO" id="GO:0009228">
    <property type="term" value="P:thiamine biosynthetic process"/>
    <property type="evidence" value="ECO:0007669"/>
    <property type="project" value="UniProtKB-UniRule"/>
</dbReference>
<dbReference type="CDD" id="cd02007">
    <property type="entry name" value="TPP_DXS"/>
    <property type="match status" value="1"/>
</dbReference>
<comment type="similarity">
    <text evidence="2 10">Belongs to the transketolase family. DXPS subfamily.</text>
</comment>
<comment type="caution">
    <text evidence="12">The sequence shown here is derived from an EMBL/GenBank/DDBJ whole genome shotgun (WGS) entry which is preliminary data.</text>
</comment>
<dbReference type="InterPro" id="IPR005477">
    <property type="entry name" value="Dxylulose-5-P_synthase"/>
</dbReference>
<name>A0A7C1SCQ4_UNCW3</name>
<feature type="binding site" evidence="10">
    <location>
        <begin position="144"/>
        <end position="145"/>
    </location>
    <ligand>
        <name>thiamine diphosphate</name>
        <dbReference type="ChEBI" id="CHEBI:58937"/>
    </ligand>
</feature>
<organism evidence="12">
    <name type="scientific">candidate division WOR-3 bacterium</name>
    <dbReference type="NCBI Taxonomy" id="2052148"/>
    <lineage>
        <taxon>Bacteria</taxon>
        <taxon>Bacteria division WOR-3</taxon>
    </lineage>
</organism>
<keyword evidence="9 10" id="KW-0414">Isoprene biosynthesis</keyword>
<feature type="binding site" evidence="10">
    <location>
        <position position="71"/>
    </location>
    <ligand>
        <name>thiamine diphosphate</name>
        <dbReference type="ChEBI" id="CHEBI:58937"/>
    </ligand>
</feature>
<keyword evidence="4 10" id="KW-0808">Transferase</keyword>
<dbReference type="GO" id="GO:0016114">
    <property type="term" value="P:terpenoid biosynthetic process"/>
    <property type="evidence" value="ECO:0007669"/>
    <property type="project" value="UniProtKB-UniRule"/>
</dbReference>